<proteinExistence type="predicted"/>
<accession>A0A7M4DDF1</accession>
<dbReference type="RefSeq" id="WP_156738728.1">
    <property type="nucleotide sequence ID" value="NZ_CACRYJ010000004.1"/>
</dbReference>
<comment type="caution">
    <text evidence="1">The sequence shown here is derived from an EMBL/GenBank/DDBJ whole genome shotgun (WGS) entry which is preliminary data.</text>
</comment>
<reference evidence="1 2" key="1">
    <citation type="submission" date="2019-11" db="EMBL/GenBank/DDBJ databases">
        <authorList>
            <person name="Criscuolo A."/>
        </authorList>
    </citation>
    <scope>NUCLEOTIDE SEQUENCE [LARGE SCALE GENOMIC DNA]</scope>
    <source>
        <strain evidence="1">CIP111667</strain>
    </source>
</reference>
<gene>
    <name evidence="1" type="ORF">HALOF300_00140</name>
</gene>
<evidence type="ECO:0000313" key="2">
    <source>
        <dbReference type="Proteomes" id="UP000419743"/>
    </source>
</evidence>
<evidence type="ECO:0000313" key="1">
    <source>
        <dbReference type="EMBL" id="VZO34870.1"/>
    </source>
</evidence>
<dbReference type="Proteomes" id="UP000419743">
    <property type="component" value="Unassembled WGS sequence"/>
</dbReference>
<sequence length="94" mass="10210">MAHLAPQAGSRADRTQRSALQALIAAMAVGLDPYGVQGLTLAQKELLADIVDAEHRAADRADGIEPGHPLAYEPEWRWWRESVLPPTQATTRVG</sequence>
<name>A0A7M4DDF1_9MICO</name>
<keyword evidence="2" id="KW-1185">Reference proteome</keyword>
<protein>
    <submittedName>
        <fullName evidence="1">Uncharacterized protein</fullName>
    </submittedName>
</protein>
<dbReference type="EMBL" id="CACRYJ010000004">
    <property type="protein sequence ID" value="VZO34870.1"/>
    <property type="molecule type" value="Genomic_DNA"/>
</dbReference>
<organism evidence="1 2">
    <name type="scientific">Occultella aeris</name>
    <dbReference type="NCBI Taxonomy" id="2761496"/>
    <lineage>
        <taxon>Bacteria</taxon>
        <taxon>Bacillati</taxon>
        <taxon>Actinomycetota</taxon>
        <taxon>Actinomycetes</taxon>
        <taxon>Micrococcales</taxon>
        <taxon>Ruaniaceae</taxon>
        <taxon>Occultella</taxon>
    </lineage>
</organism>
<dbReference type="AlphaFoldDB" id="A0A7M4DDF1"/>